<dbReference type="EMBL" id="CP031124">
    <property type="protein sequence ID" value="AXF85368.1"/>
    <property type="molecule type" value="Genomic_DNA"/>
</dbReference>
<evidence type="ECO:0000313" key="1">
    <source>
        <dbReference type="EMBL" id="AXF85368.1"/>
    </source>
</evidence>
<proteinExistence type="predicted"/>
<accession>A0A345DAI0</accession>
<evidence type="ECO:0000313" key="2">
    <source>
        <dbReference type="Proteomes" id="UP000252182"/>
    </source>
</evidence>
<sequence>MGWIDDVTELYVSIRHQKNDETDESNQHTLEIAAVELKHGVETGWDFCCAIQRIHAFEQWTHIERAQSQQQLTEFLTRINDAVLYTYYGQIDCLPLERLLKQLNLPKLSANALFGDAIQERARRRFVHHSCDLLWVAQQLGISHDDNRMTALQEAQLLAQITLKLLLTDKPKEMDWGMFERIELQRLNQIRQTYDIDGHVVFQTDADTSGLLENENGHCVVTSINHRWVWQHNAMSDGQIQVMNVVQMRIDALIDARIMARKNEAVESKSRFDANGVIYFDVQGIRLVWLSDGEVFNLMKEGNVDG</sequence>
<protein>
    <submittedName>
        <fullName evidence="1">Uncharacterized protein</fullName>
    </submittedName>
</protein>
<dbReference type="SUPFAM" id="SSF53098">
    <property type="entry name" value="Ribonuclease H-like"/>
    <property type="match status" value="1"/>
</dbReference>
<reference evidence="2" key="1">
    <citation type="submission" date="2018-07" db="EMBL/GenBank/DDBJ databases">
        <authorList>
            <person name="Kim H."/>
        </authorList>
    </citation>
    <scope>NUCLEOTIDE SEQUENCE [LARGE SCALE GENOMIC DNA]</scope>
    <source>
        <strain evidence="2">F02</strain>
    </source>
</reference>
<gene>
    <name evidence="1" type="ORF">DTO96_101098</name>
</gene>
<dbReference type="RefSeq" id="WP_114562569.1">
    <property type="nucleotide sequence ID" value="NZ_CP031124.1"/>
</dbReference>
<name>A0A345DAI0_9BURK</name>
<keyword evidence="2" id="KW-1185">Reference proteome</keyword>
<dbReference type="InterPro" id="IPR012337">
    <property type="entry name" value="RNaseH-like_sf"/>
</dbReference>
<dbReference type="Proteomes" id="UP000252182">
    <property type="component" value="Chromosome"/>
</dbReference>
<organism evidence="1 2">
    <name type="scientific">Ephemeroptericola cinctiostellae</name>
    <dbReference type="NCBI Taxonomy" id="2268024"/>
    <lineage>
        <taxon>Bacteria</taxon>
        <taxon>Pseudomonadati</taxon>
        <taxon>Pseudomonadota</taxon>
        <taxon>Betaproteobacteria</taxon>
        <taxon>Burkholderiales</taxon>
        <taxon>Burkholderiaceae</taxon>
        <taxon>Ephemeroptericola</taxon>
    </lineage>
</organism>
<dbReference type="KEGG" id="hyf:DTO96_101098"/>
<dbReference type="AlphaFoldDB" id="A0A345DAI0"/>